<comment type="caution">
    <text evidence="3">The sequence shown here is derived from an EMBL/GenBank/DDBJ whole genome shotgun (WGS) entry which is preliminary data.</text>
</comment>
<evidence type="ECO:0000313" key="3">
    <source>
        <dbReference type="EMBL" id="KAL1610066.1"/>
    </source>
</evidence>
<evidence type="ECO:0000259" key="2">
    <source>
        <dbReference type="Pfam" id="PF13088"/>
    </source>
</evidence>
<feature type="domain" description="Sialidase" evidence="2">
    <location>
        <begin position="63"/>
        <end position="316"/>
    </location>
</feature>
<dbReference type="Gene3D" id="2.120.10.10">
    <property type="match status" value="1"/>
</dbReference>
<dbReference type="PANTHER" id="PTHR38792">
    <property type="entry name" value="BNR/ASP-BOX REPEAT DOMAIN PROTEIN (AFU_ORTHOLOGUE AFUA_7G06430)-RELATED"/>
    <property type="match status" value="1"/>
</dbReference>
<dbReference type="SUPFAM" id="SSF50939">
    <property type="entry name" value="Sialidases"/>
    <property type="match status" value="1"/>
</dbReference>
<sequence length="348" mass="37287">MHFSTVLKTASILIAGASAQAPVKVGNAVVFGKSGTYPRAVRLADNSLLGVYTANGGGNRTITTVKSTDNGASWISLGEVETAPEATRDLDNPYVHQMPNGHVLCAFRNHDLGNGPKQDPTWYRITITTSSDLGATWNFLTQAIEMPGGVDGPWEPFMQTGLDGNTQLYYSKETGTGGQDSIIRETTDNGLTWTPERVFTGLDTNARDGMLGVARVAENSPTKVAIFESGTDGHFIVQTVRSTDDGKTWEPTRYTVSSNPGWNAGAPQIIRVGSTLVASYGTNQNGGVWPQGAMALKVSKDGGETWTDETVVHDLPAMWAGLIGLDDTTFLALYETDNTSYAQKMRLG</sequence>
<gene>
    <name evidence="3" type="ORF">SLS60_001731</name>
</gene>
<evidence type="ECO:0000313" key="4">
    <source>
        <dbReference type="Proteomes" id="UP001521785"/>
    </source>
</evidence>
<feature type="chain" id="PRO_5046147083" description="Sialidase domain-containing protein" evidence="1">
    <location>
        <begin position="20"/>
        <end position="348"/>
    </location>
</feature>
<name>A0ABR3S069_9PLEO</name>
<dbReference type="EMBL" id="JAKJXO020000002">
    <property type="protein sequence ID" value="KAL1610066.1"/>
    <property type="molecule type" value="Genomic_DNA"/>
</dbReference>
<dbReference type="Proteomes" id="UP001521785">
    <property type="component" value="Unassembled WGS sequence"/>
</dbReference>
<keyword evidence="1" id="KW-0732">Signal</keyword>
<dbReference type="InterPro" id="IPR036278">
    <property type="entry name" value="Sialidase_sf"/>
</dbReference>
<dbReference type="InterPro" id="IPR011040">
    <property type="entry name" value="Sialidase"/>
</dbReference>
<dbReference type="Pfam" id="PF13088">
    <property type="entry name" value="BNR_2"/>
    <property type="match status" value="1"/>
</dbReference>
<organism evidence="3 4">
    <name type="scientific">Paraconiothyrium brasiliense</name>
    <dbReference type="NCBI Taxonomy" id="300254"/>
    <lineage>
        <taxon>Eukaryota</taxon>
        <taxon>Fungi</taxon>
        <taxon>Dikarya</taxon>
        <taxon>Ascomycota</taxon>
        <taxon>Pezizomycotina</taxon>
        <taxon>Dothideomycetes</taxon>
        <taxon>Pleosporomycetidae</taxon>
        <taxon>Pleosporales</taxon>
        <taxon>Massarineae</taxon>
        <taxon>Didymosphaeriaceae</taxon>
        <taxon>Paraconiothyrium</taxon>
    </lineage>
</organism>
<keyword evidence="4" id="KW-1185">Reference proteome</keyword>
<feature type="signal peptide" evidence="1">
    <location>
        <begin position="1"/>
        <end position="19"/>
    </location>
</feature>
<accession>A0ABR3S069</accession>
<dbReference type="CDD" id="cd15482">
    <property type="entry name" value="Sialidase_non-viral"/>
    <property type="match status" value="1"/>
</dbReference>
<reference evidence="3 4" key="1">
    <citation type="submission" date="2024-02" db="EMBL/GenBank/DDBJ databases">
        <title>De novo assembly and annotation of 12 fungi associated with fruit tree decline syndrome in Ontario, Canada.</title>
        <authorList>
            <person name="Sulman M."/>
            <person name="Ellouze W."/>
            <person name="Ilyukhin E."/>
        </authorList>
    </citation>
    <scope>NUCLEOTIDE SEQUENCE [LARGE SCALE GENOMIC DNA]</scope>
    <source>
        <strain evidence="3 4">M42-189</strain>
    </source>
</reference>
<proteinExistence type="predicted"/>
<dbReference type="PANTHER" id="PTHR38792:SF3">
    <property type="entry name" value="BNR_ASP-BOX REPEAT DOMAIN PROTEIN (AFU_ORTHOLOGUE AFUA_7G06430)-RELATED"/>
    <property type="match status" value="1"/>
</dbReference>
<evidence type="ECO:0000256" key="1">
    <source>
        <dbReference type="SAM" id="SignalP"/>
    </source>
</evidence>
<protein>
    <recommendedName>
        <fullName evidence="2">Sialidase domain-containing protein</fullName>
    </recommendedName>
</protein>